<organism evidence="2 3">
    <name type="scientific">Algoriphagus locisalis</name>
    <dbReference type="NCBI Taxonomy" id="305507"/>
    <lineage>
        <taxon>Bacteria</taxon>
        <taxon>Pseudomonadati</taxon>
        <taxon>Bacteroidota</taxon>
        <taxon>Cytophagia</taxon>
        <taxon>Cytophagales</taxon>
        <taxon>Cyclobacteriaceae</taxon>
        <taxon>Algoriphagus</taxon>
    </lineage>
</organism>
<sequence length="34" mass="3627">MIIQKRENSNLVPTPALPGSGVQQSLTDGYDLSP</sequence>
<evidence type="ECO:0000313" key="2">
    <source>
        <dbReference type="EMBL" id="SFT50660.1"/>
    </source>
</evidence>
<keyword evidence="3" id="KW-1185">Reference proteome</keyword>
<protein>
    <submittedName>
        <fullName evidence="2">Uncharacterized protein</fullName>
    </submittedName>
</protein>
<evidence type="ECO:0000256" key="1">
    <source>
        <dbReference type="SAM" id="MobiDB-lite"/>
    </source>
</evidence>
<accession>A0A1I6YJL1</accession>
<dbReference type="Proteomes" id="UP000199673">
    <property type="component" value="Unassembled WGS sequence"/>
</dbReference>
<evidence type="ECO:0000313" key="3">
    <source>
        <dbReference type="Proteomes" id="UP000199673"/>
    </source>
</evidence>
<gene>
    <name evidence="2" type="ORF">SAMN04489724_1051</name>
</gene>
<proteinExistence type="predicted"/>
<feature type="region of interest" description="Disordered" evidence="1">
    <location>
        <begin position="1"/>
        <end position="34"/>
    </location>
</feature>
<dbReference type="STRING" id="305507.SAMN04489724_1051"/>
<dbReference type="AlphaFoldDB" id="A0A1I6YJL1"/>
<reference evidence="3" key="1">
    <citation type="submission" date="2016-10" db="EMBL/GenBank/DDBJ databases">
        <authorList>
            <person name="Varghese N."/>
            <person name="Submissions S."/>
        </authorList>
    </citation>
    <scope>NUCLEOTIDE SEQUENCE [LARGE SCALE GENOMIC DNA]</scope>
    <source>
        <strain evidence="3">DSM 23445</strain>
    </source>
</reference>
<name>A0A1I6YJL1_9BACT</name>
<dbReference type="EMBL" id="FPBF01000001">
    <property type="protein sequence ID" value="SFT50660.1"/>
    <property type="molecule type" value="Genomic_DNA"/>
</dbReference>